<proteinExistence type="predicted"/>
<reference evidence="1" key="2">
    <citation type="journal article" date="2015" name="Fish Shellfish Immunol.">
        <title>Early steps in the European eel (Anguilla anguilla)-Vibrio vulnificus interaction in the gills: Role of the RtxA13 toxin.</title>
        <authorList>
            <person name="Callol A."/>
            <person name="Pajuelo D."/>
            <person name="Ebbesson L."/>
            <person name="Teles M."/>
            <person name="MacKenzie S."/>
            <person name="Amaro C."/>
        </authorList>
    </citation>
    <scope>NUCLEOTIDE SEQUENCE</scope>
</reference>
<reference evidence="1" key="1">
    <citation type="submission" date="2014-11" db="EMBL/GenBank/DDBJ databases">
        <authorList>
            <person name="Amaro Gonzalez C."/>
        </authorList>
    </citation>
    <scope>NUCLEOTIDE SEQUENCE</scope>
</reference>
<accession>A0A0E9UGQ3</accession>
<name>A0A0E9UGQ3_ANGAN</name>
<dbReference type="EMBL" id="GBXM01044424">
    <property type="protein sequence ID" value="JAH64153.1"/>
    <property type="molecule type" value="Transcribed_RNA"/>
</dbReference>
<sequence length="49" mass="5493">MHCFNAFHMEGMWQGELPIGLRQCAASHECSVRLGRRLSLHNILGSNLA</sequence>
<organism evidence="1">
    <name type="scientific">Anguilla anguilla</name>
    <name type="common">European freshwater eel</name>
    <name type="synonym">Muraena anguilla</name>
    <dbReference type="NCBI Taxonomy" id="7936"/>
    <lineage>
        <taxon>Eukaryota</taxon>
        <taxon>Metazoa</taxon>
        <taxon>Chordata</taxon>
        <taxon>Craniata</taxon>
        <taxon>Vertebrata</taxon>
        <taxon>Euteleostomi</taxon>
        <taxon>Actinopterygii</taxon>
        <taxon>Neopterygii</taxon>
        <taxon>Teleostei</taxon>
        <taxon>Anguilliformes</taxon>
        <taxon>Anguillidae</taxon>
        <taxon>Anguilla</taxon>
    </lineage>
</organism>
<dbReference type="AlphaFoldDB" id="A0A0E9UGQ3"/>
<protein>
    <submittedName>
        <fullName evidence="1">Uncharacterized protein</fullName>
    </submittedName>
</protein>
<evidence type="ECO:0000313" key="1">
    <source>
        <dbReference type="EMBL" id="JAH64153.1"/>
    </source>
</evidence>